<dbReference type="InterPro" id="IPR032867">
    <property type="entry name" value="DYW_dom"/>
</dbReference>
<evidence type="ECO:0000313" key="4">
    <source>
        <dbReference type="Proteomes" id="UP001163823"/>
    </source>
</evidence>
<organism evidence="3 4">
    <name type="scientific">Quillaja saponaria</name>
    <name type="common">Soap bark tree</name>
    <dbReference type="NCBI Taxonomy" id="32244"/>
    <lineage>
        <taxon>Eukaryota</taxon>
        <taxon>Viridiplantae</taxon>
        <taxon>Streptophyta</taxon>
        <taxon>Embryophyta</taxon>
        <taxon>Tracheophyta</taxon>
        <taxon>Spermatophyta</taxon>
        <taxon>Magnoliopsida</taxon>
        <taxon>eudicotyledons</taxon>
        <taxon>Gunneridae</taxon>
        <taxon>Pentapetalae</taxon>
        <taxon>rosids</taxon>
        <taxon>fabids</taxon>
        <taxon>Fabales</taxon>
        <taxon>Quillajaceae</taxon>
        <taxon>Quillaja</taxon>
    </lineage>
</organism>
<keyword evidence="4" id="KW-1185">Reference proteome</keyword>
<name>A0AAD7PZC1_QUISA</name>
<protein>
    <submittedName>
        <fullName evidence="3">Pentatricopeptide repeat</fullName>
    </submittedName>
</protein>
<sequence length="106" mass="12047">MPELPQAKSNKQNDEIYKFLNDVGQKMRLAGDKPNTDFVYQEEKANSLCKHSEKLAVAFGILNLNEQLSILVYKNLRICSVCHSALLRTDIVLVMIFGEIPNPIIR</sequence>
<evidence type="ECO:0000256" key="1">
    <source>
        <dbReference type="ARBA" id="ARBA00006643"/>
    </source>
</evidence>
<dbReference type="KEGG" id="qsa:O6P43_009941"/>
<dbReference type="Pfam" id="PF14432">
    <property type="entry name" value="DYW_deaminase"/>
    <property type="match status" value="1"/>
</dbReference>
<proteinExistence type="inferred from homology"/>
<evidence type="ECO:0000313" key="3">
    <source>
        <dbReference type="EMBL" id="KAJ7971989.1"/>
    </source>
</evidence>
<feature type="domain" description="DYW" evidence="2">
    <location>
        <begin position="34"/>
        <end position="86"/>
    </location>
</feature>
<accession>A0AAD7PZC1</accession>
<reference evidence="3" key="1">
    <citation type="journal article" date="2023" name="Science">
        <title>Elucidation of the pathway for biosynthesis of saponin adjuvants from the soapbark tree.</title>
        <authorList>
            <person name="Reed J."/>
            <person name="Orme A."/>
            <person name="El-Demerdash A."/>
            <person name="Owen C."/>
            <person name="Martin L.B.B."/>
            <person name="Misra R.C."/>
            <person name="Kikuchi S."/>
            <person name="Rejzek M."/>
            <person name="Martin A.C."/>
            <person name="Harkess A."/>
            <person name="Leebens-Mack J."/>
            <person name="Louveau T."/>
            <person name="Stephenson M.J."/>
            <person name="Osbourn A."/>
        </authorList>
    </citation>
    <scope>NUCLEOTIDE SEQUENCE</scope>
    <source>
        <strain evidence="3">S10</strain>
    </source>
</reference>
<dbReference type="AlphaFoldDB" id="A0AAD7PZC1"/>
<dbReference type="EMBL" id="JARAOO010000004">
    <property type="protein sequence ID" value="KAJ7971989.1"/>
    <property type="molecule type" value="Genomic_DNA"/>
</dbReference>
<comment type="similarity">
    <text evidence="1">Belongs to the PPR family. PCMP-H subfamily.</text>
</comment>
<dbReference type="GO" id="GO:0008270">
    <property type="term" value="F:zinc ion binding"/>
    <property type="evidence" value="ECO:0007669"/>
    <property type="project" value="InterPro"/>
</dbReference>
<comment type="caution">
    <text evidence="3">The sequence shown here is derived from an EMBL/GenBank/DDBJ whole genome shotgun (WGS) entry which is preliminary data.</text>
</comment>
<dbReference type="Proteomes" id="UP001163823">
    <property type="component" value="Chromosome 4"/>
</dbReference>
<evidence type="ECO:0000259" key="2">
    <source>
        <dbReference type="Pfam" id="PF14432"/>
    </source>
</evidence>
<gene>
    <name evidence="3" type="ORF">O6P43_009941</name>
</gene>